<feature type="transmembrane region" description="Helical" evidence="2">
    <location>
        <begin position="51"/>
        <end position="70"/>
    </location>
</feature>
<feature type="compositionally biased region" description="Basic residues" evidence="1">
    <location>
        <begin position="34"/>
        <end position="45"/>
    </location>
</feature>
<dbReference type="InterPro" id="IPR009571">
    <property type="entry name" value="SUR7/Rim9-like_fungi"/>
</dbReference>
<keyword evidence="4" id="KW-1185">Reference proteome</keyword>
<dbReference type="STRING" id="1036611.A0A1L9Q4E0"/>
<evidence type="ECO:0000313" key="3">
    <source>
        <dbReference type="EMBL" id="OJJ08643.1"/>
    </source>
</evidence>
<dbReference type="AlphaFoldDB" id="A0A1L9Q4E0"/>
<evidence type="ECO:0000256" key="2">
    <source>
        <dbReference type="SAM" id="Phobius"/>
    </source>
</evidence>
<dbReference type="Proteomes" id="UP000184073">
    <property type="component" value="Unassembled WGS sequence"/>
</dbReference>
<keyword evidence="2" id="KW-1133">Transmembrane helix</keyword>
<feature type="region of interest" description="Disordered" evidence="1">
    <location>
        <begin position="1"/>
        <end position="45"/>
    </location>
</feature>
<proteinExistence type="predicted"/>
<dbReference type="RefSeq" id="XP_040674405.1">
    <property type="nucleotide sequence ID" value="XM_040810891.1"/>
</dbReference>
<keyword evidence="2" id="KW-0472">Membrane</keyword>
<feature type="transmembrane region" description="Helical" evidence="2">
    <location>
        <begin position="222"/>
        <end position="246"/>
    </location>
</feature>
<feature type="transmembrane region" description="Helical" evidence="2">
    <location>
        <begin position="293"/>
        <end position="313"/>
    </location>
</feature>
<gene>
    <name evidence="3" type="ORF">ASPVEDRAFT_34778</name>
</gene>
<accession>A0A1L9Q4E0</accession>
<protein>
    <submittedName>
        <fullName evidence="3">Uncharacterized protein</fullName>
    </submittedName>
</protein>
<dbReference type="EMBL" id="KV878140">
    <property type="protein sequence ID" value="OJJ08643.1"/>
    <property type="molecule type" value="Genomic_DNA"/>
</dbReference>
<organism evidence="3 4">
    <name type="scientific">Aspergillus versicolor CBS 583.65</name>
    <dbReference type="NCBI Taxonomy" id="1036611"/>
    <lineage>
        <taxon>Eukaryota</taxon>
        <taxon>Fungi</taxon>
        <taxon>Dikarya</taxon>
        <taxon>Ascomycota</taxon>
        <taxon>Pezizomycotina</taxon>
        <taxon>Eurotiomycetes</taxon>
        <taxon>Eurotiomycetidae</taxon>
        <taxon>Eurotiales</taxon>
        <taxon>Aspergillaceae</taxon>
        <taxon>Aspergillus</taxon>
        <taxon>Aspergillus subgen. Nidulantes</taxon>
    </lineage>
</organism>
<name>A0A1L9Q4E0_ASPVE</name>
<evidence type="ECO:0000256" key="1">
    <source>
        <dbReference type="SAM" id="MobiDB-lite"/>
    </source>
</evidence>
<sequence>MGFFGGRGRGKGRNGRQNRGAQPYNAVPQGVSHGYHKPGGGKKSRTCNPKVACFAVSVWMAVVVMSGLLFPKYPRNPRWIAAYLTPVITLVGCMSKSPGIDQLYLVELRHNTSYEFRFRIGYFGGCISTTSLDESASSSSTHCVDNLRASDIDDLTETFVENLPSAGDLAPVLNTTLPLARDLQTNVFFFPLPPIHLFLFGLSGIILLFGLGGKARSRAYNLGIIVAAVLGALATTTAFIMCIGSLQAMNALELLIGGDNTDANSDANLIADPVRINIGNGIRLHGAHRLAHVQYALAAFTMLFYVLLGAMYAKRKPDEPIVVIGANPMRWARR</sequence>
<reference evidence="4" key="1">
    <citation type="journal article" date="2017" name="Genome Biol.">
        <title>Comparative genomics reveals high biological diversity and specific adaptations in the industrially and medically important fungal genus Aspergillus.</title>
        <authorList>
            <person name="de Vries R.P."/>
            <person name="Riley R."/>
            <person name="Wiebenga A."/>
            <person name="Aguilar-Osorio G."/>
            <person name="Amillis S."/>
            <person name="Uchima C.A."/>
            <person name="Anderluh G."/>
            <person name="Asadollahi M."/>
            <person name="Askin M."/>
            <person name="Barry K."/>
            <person name="Battaglia E."/>
            <person name="Bayram O."/>
            <person name="Benocci T."/>
            <person name="Braus-Stromeyer S.A."/>
            <person name="Caldana C."/>
            <person name="Canovas D."/>
            <person name="Cerqueira G.C."/>
            <person name="Chen F."/>
            <person name="Chen W."/>
            <person name="Choi C."/>
            <person name="Clum A."/>
            <person name="Dos Santos R.A."/>
            <person name="Damasio A.R."/>
            <person name="Diallinas G."/>
            <person name="Emri T."/>
            <person name="Fekete E."/>
            <person name="Flipphi M."/>
            <person name="Freyberg S."/>
            <person name="Gallo A."/>
            <person name="Gournas C."/>
            <person name="Habgood R."/>
            <person name="Hainaut M."/>
            <person name="Harispe M.L."/>
            <person name="Henrissat B."/>
            <person name="Hilden K.S."/>
            <person name="Hope R."/>
            <person name="Hossain A."/>
            <person name="Karabika E."/>
            <person name="Karaffa L."/>
            <person name="Karanyi Z."/>
            <person name="Krasevec N."/>
            <person name="Kuo A."/>
            <person name="Kusch H."/>
            <person name="LaButti K."/>
            <person name="Lagendijk E.L."/>
            <person name="Lapidus A."/>
            <person name="Levasseur A."/>
            <person name="Lindquist E."/>
            <person name="Lipzen A."/>
            <person name="Logrieco A.F."/>
            <person name="MacCabe A."/>
            <person name="Maekelae M.R."/>
            <person name="Malavazi I."/>
            <person name="Melin P."/>
            <person name="Meyer V."/>
            <person name="Mielnichuk N."/>
            <person name="Miskei M."/>
            <person name="Molnar A.P."/>
            <person name="Mule G."/>
            <person name="Ngan C.Y."/>
            <person name="Orejas M."/>
            <person name="Orosz E."/>
            <person name="Ouedraogo J.P."/>
            <person name="Overkamp K.M."/>
            <person name="Park H.-S."/>
            <person name="Perrone G."/>
            <person name="Piumi F."/>
            <person name="Punt P.J."/>
            <person name="Ram A.F."/>
            <person name="Ramon A."/>
            <person name="Rauscher S."/>
            <person name="Record E."/>
            <person name="Riano-Pachon D.M."/>
            <person name="Robert V."/>
            <person name="Roehrig J."/>
            <person name="Ruller R."/>
            <person name="Salamov A."/>
            <person name="Salih N.S."/>
            <person name="Samson R.A."/>
            <person name="Sandor E."/>
            <person name="Sanguinetti M."/>
            <person name="Schuetze T."/>
            <person name="Sepcic K."/>
            <person name="Shelest E."/>
            <person name="Sherlock G."/>
            <person name="Sophianopoulou V."/>
            <person name="Squina F.M."/>
            <person name="Sun H."/>
            <person name="Susca A."/>
            <person name="Todd R.B."/>
            <person name="Tsang A."/>
            <person name="Unkles S.E."/>
            <person name="van de Wiele N."/>
            <person name="van Rossen-Uffink D."/>
            <person name="Oliveira J.V."/>
            <person name="Vesth T.C."/>
            <person name="Visser J."/>
            <person name="Yu J.-H."/>
            <person name="Zhou M."/>
            <person name="Andersen M.R."/>
            <person name="Archer D.B."/>
            <person name="Baker S.E."/>
            <person name="Benoit I."/>
            <person name="Brakhage A.A."/>
            <person name="Braus G.H."/>
            <person name="Fischer R."/>
            <person name="Frisvad J.C."/>
            <person name="Goldman G.H."/>
            <person name="Houbraken J."/>
            <person name="Oakley B."/>
            <person name="Pocsi I."/>
            <person name="Scazzocchio C."/>
            <person name="Seiboth B."/>
            <person name="vanKuyk P.A."/>
            <person name="Wortman J."/>
            <person name="Dyer P.S."/>
            <person name="Grigoriev I.V."/>
        </authorList>
    </citation>
    <scope>NUCLEOTIDE SEQUENCE [LARGE SCALE GENOMIC DNA]</scope>
    <source>
        <strain evidence="4">CBS 583.65</strain>
    </source>
</reference>
<dbReference type="OrthoDB" id="3524679at2759"/>
<feature type="transmembrane region" description="Helical" evidence="2">
    <location>
        <begin position="188"/>
        <end position="210"/>
    </location>
</feature>
<dbReference type="VEuPathDB" id="FungiDB:ASPVEDRAFT_34778"/>
<dbReference type="Pfam" id="PF06687">
    <property type="entry name" value="SUR7"/>
    <property type="match status" value="1"/>
</dbReference>
<dbReference type="GO" id="GO:0005886">
    <property type="term" value="C:plasma membrane"/>
    <property type="evidence" value="ECO:0007669"/>
    <property type="project" value="InterPro"/>
</dbReference>
<evidence type="ECO:0000313" key="4">
    <source>
        <dbReference type="Proteomes" id="UP000184073"/>
    </source>
</evidence>
<dbReference type="GeneID" id="63726402"/>
<keyword evidence="2" id="KW-0812">Transmembrane</keyword>